<feature type="domain" description="Topo IIA-type catalytic" evidence="6">
    <location>
        <begin position="45"/>
        <end position="174"/>
    </location>
</feature>
<dbReference type="GO" id="GO:0003918">
    <property type="term" value="F:DNA topoisomerase type II (double strand cut, ATP-hydrolyzing) activity"/>
    <property type="evidence" value="ECO:0007669"/>
    <property type="project" value="UniProtKB-EC"/>
</dbReference>
<dbReference type="RefSeq" id="YP_010091885.1">
    <property type="nucleotide sequence ID" value="NC_055726.1"/>
</dbReference>
<dbReference type="PANTHER" id="PTHR43493">
    <property type="entry name" value="DNA GYRASE/TOPOISOMERASE SUBUNIT A"/>
    <property type="match status" value="1"/>
</dbReference>
<feature type="active site" description="O-(5'-phospho-DNA)-tyrosine intermediate" evidence="5">
    <location>
        <position position="133"/>
    </location>
</feature>
<dbReference type="InterPro" id="IPR013760">
    <property type="entry name" value="Topo_IIA-like_dom_sf"/>
</dbReference>
<evidence type="ECO:0000256" key="5">
    <source>
        <dbReference type="PROSITE-ProRule" id="PRU01384"/>
    </source>
</evidence>
<dbReference type="Gene3D" id="3.90.199.10">
    <property type="entry name" value="Topoisomerase II, domain 5"/>
    <property type="match status" value="1"/>
</dbReference>
<dbReference type="PANTHER" id="PTHR43493:SF5">
    <property type="entry name" value="DNA GYRASE SUBUNIT A, CHLOROPLASTIC_MITOCHONDRIAL"/>
    <property type="match status" value="1"/>
</dbReference>
<dbReference type="Proteomes" id="UP000279601">
    <property type="component" value="Segment"/>
</dbReference>
<evidence type="ECO:0000256" key="3">
    <source>
        <dbReference type="ARBA" id="ARBA00023125"/>
    </source>
</evidence>
<dbReference type="PROSITE" id="PS52040">
    <property type="entry name" value="TOPO_IIA"/>
    <property type="match status" value="1"/>
</dbReference>
<accession>A0A1D3RL56</accession>
<dbReference type="GO" id="GO:0006265">
    <property type="term" value="P:DNA topological change"/>
    <property type="evidence" value="ECO:0007669"/>
    <property type="project" value="UniProtKB-UniRule"/>
</dbReference>
<evidence type="ECO:0000313" key="7">
    <source>
        <dbReference type="EMBL" id="SCN45963.1"/>
    </source>
</evidence>
<dbReference type="InterPro" id="IPR002205">
    <property type="entry name" value="Topo_IIA_dom_A"/>
</dbReference>
<protein>
    <submittedName>
        <fullName evidence="7">DNA topoisomerase, phage-associated</fullName>
    </submittedName>
</protein>
<name>A0A1D3RL56_9CAUD</name>
<keyword evidence="4 5" id="KW-0413">Isomerase</keyword>
<dbReference type="SUPFAM" id="SSF56719">
    <property type="entry name" value="Type II DNA topoisomerase"/>
    <property type="match status" value="1"/>
</dbReference>
<dbReference type="GO" id="GO:0005524">
    <property type="term" value="F:ATP binding"/>
    <property type="evidence" value="ECO:0007669"/>
    <property type="project" value="InterPro"/>
</dbReference>
<keyword evidence="8" id="KW-1185">Reference proteome</keyword>
<dbReference type="InterPro" id="IPR013758">
    <property type="entry name" value="Topo_IIA_A/C_ab"/>
</dbReference>
<organism evidence="7 8">
    <name type="scientific">Cronobacter phage Pet-CM3-4</name>
    <dbReference type="NCBI Taxonomy" id="1892569"/>
    <lineage>
        <taxon>Viruses</taxon>
        <taxon>Duplodnaviria</taxon>
        <taxon>Heunggongvirae</taxon>
        <taxon>Uroviricota</taxon>
        <taxon>Caudoviricetes</taxon>
        <taxon>Pantevenvirales</taxon>
        <taxon>Straboviridae</taxon>
        <taxon>Tevenvirinae</taxon>
        <taxon>Karamvirus</taxon>
        <taxon>Karamvirus petcm34</taxon>
    </lineage>
</organism>
<dbReference type="KEGG" id="vg:65109418"/>
<dbReference type="Pfam" id="PF00521">
    <property type="entry name" value="DNA_topoisoIV"/>
    <property type="match status" value="1"/>
</dbReference>
<keyword evidence="3 5" id="KW-0238">DNA-binding</keyword>
<dbReference type="InterPro" id="IPR050220">
    <property type="entry name" value="Type_II_DNA_Topoisomerases"/>
</dbReference>
<evidence type="ECO:0000259" key="6">
    <source>
        <dbReference type="PROSITE" id="PS52040"/>
    </source>
</evidence>
<dbReference type="GO" id="GO:0003677">
    <property type="term" value="F:DNA binding"/>
    <property type="evidence" value="ECO:0007669"/>
    <property type="project" value="UniProtKB-UniRule"/>
</dbReference>
<evidence type="ECO:0000256" key="2">
    <source>
        <dbReference type="ARBA" id="ARBA00023029"/>
    </source>
</evidence>
<dbReference type="GO" id="GO:0009330">
    <property type="term" value="C:DNA topoisomerase type II (double strand cut, ATP-hydrolyzing) complex"/>
    <property type="evidence" value="ECO:0007669"/>
    <property type="project" value="TreeGrafter"/>
</dbReference>
<comment type="catalytic activity">
    <reaction evidence="5">
        <text>ATP-dependent breakage, passage and rejoining of double-stranded DNA.</text>
        <dbReference type="EC" id="5.6.2.2"/>
    </reaction>
</comment>
<keyword evidence="2 5" id="KW-0799">Topoisomerase</keyword>
<dbReference type="GeneID" id="65109418"/>
<evidence type="ECO:0000256" key="4">
    <source>
        <dbReference type="ARBA" id="ARBA00023235"/>
    </source>
</evidence>
<reference evidence="8" key="1">
    <citation type="submission" date="2016-09" db="EMBL/GenBank/DDBJ databases">
        <authorList>
            <person name="Kajsik M."/>
        </authorList>
    </citation>
    <scope>NUCLEOTIDE SEQUENCE [LARGE SCALE GENOMIC DNA]</scope>
</reference>
<evidence type="ECO:0000313" key="8">
    <source>
        <dbReference type="Proteomes" id="UP000279601"/>
    </source>
</evidence>
<sequence length="174" mass="19627">MTTIFDMMSKQLDDSVGQLNMRNLQSIIDNEAKEFAIYTVENRAIPNLIDGFKPVQRFVIARALDLSRGNKEKFHKLASVAGGVADLGYHHGEGSAQDAGALMANTWNNNYPLLDGQGNFGSRLVQKAAASRYIFCRISDNFRKVYKDTEIAPDIKIKSTFRLHSIFQLFQLFF</sequence>
<proteinExistence type="inferred from homology"/>
<dbReference type="EMBL" id="LT614807">
    <property type="protein sequence ID" value="SCN45963.1"/>
    <property type="molecule type" value="Genomic_DNA"/>
</dbReference>
<evidence type="ECO:0000256" key="1">
    <source>
        <dbReference type="ARBA" id="ARBA00008263"/>
    </source>
</evidence>
<comment type="similarity">
    <text evidence="1">Belongs to the type II topoisomerase GyrA/ParC subunit family.</text>
</comment>